<evidence type="ECO:0000313" key="1">
    <source>
        <dbReference type="EMBL" id="KAJ4950744.1"/>
    </source>
</evidence>
<dbReference type="EMBL" id="JAMYWD010000012">
    <property type="protein sequence ID" value="KAJ4950744.1"/>
    <property type="molecule type" value="Genomic_DNA"/>
</dbReference>
<comment type="caution">
    <text evidence="1">The sequence shown here is derived from an EMBL/GenBank/DDBJ whole genome shotgun (WGS) entry which is preliminary data.</text>
</comment>
<dbReference type="AlphaFoldDB" id="A0A9Q0GNT3"/>
<dbReference type="OrthoDB" id="6017at2759"/>
<name>A0A9Q0GNT3_9MAGN</name>
<evidence type="ECO:0000313" key="2">
    <source>
        <dbReference type="Proteomes" id="UP001141806"/>
    </source>
</evidence>
<dbReference type="Proteomes" id="UP001141806">
    <property type="component" value="Unassembled WGS sequence"/>
</dbReference>
<sequence>MKYHGLLFDFPFFTRKHDSFDSSMCVNNMNNLTLAYDGKDPLFEEGIEVLIKKRESKKYIAAYLKWKRIRPDLVLRLQIGERKHRPCDLQESVRNEVDQQQQKIMAMPDKPYRKFVWLCERQCVDLAKQVQLSQKMKGEKQLKLIFQWHKKFLLRLIWPFVMQGLHAIRICQIS</sequence>
<accession>A0A9Q0GNT3</accession>
<reference evidence="1" key="1">
    <citation type="journal article" date="2023" name="Plant J.">
        <title>The genome of the king protea, Protea cynaroides.</title>
        <authorList>
            <person name="Chang J."/>
            <person name="Duong T.A."/>
            <person name="Schoeman C."/>
            <person name="Ma X."/>
            <person name="Roodt D."/>
            <person name="Barker N."/>
            <person name="Li Z."/>
            <person name="Van de Peer Y."/>
            <person name="Mizrachi E."/>
        </authorList>
    </citation>
    <scope>NUCLEOTIDE SEQUENCE</scope>
    <source>
        <tissue evidence="1">Young leaves</tissue>
    </source>
</reference>
<gene>
    <name evidence="1" type="ORF">NE237_027576</name>
</gene>
<proteinExistence type="predicted"/>
<keyword evidence="2" id="KW-1185">Reference proteome</keyword>
<protein>
    <submittedName>
        <fullName evidence="1">Uncharacterized protein</fullName>
    </submittedName>
</protein>
<organism evidence="1 2">
    <name type="scientific">Protea cynaroides</name>
    <dbReference type="NCBI Taxonomy" id="273540"/>
    <lineage>
        <taxon>Eukaryota</taxon>
        <taxon>Viridiplantae</taxon>
        <taxon>Streptophyta</taxon>
        <taxon>Embryophyta</taxon>
        <taxon>Tracheophyta</taxon>
        <taxon>Spermatophyta</taxon>
        <taxon>Magnoliopsida</taxon>
        <taxon>Proteales</taxon>
        <taxon>Proteaceae</taxon>
        <taxon>Protea</taxon>
    </lineage>
</organism>